<reference evidence="2" key="1">
    <citation type="submission" date="2021-10" db="EMBL/GenBank/DDBJ databases">
        <authorList>
            <person name="Piombo E."/>
        </authorList>
    </citation>
    <scope>NUCLEOTIDE SEQUENCE</scope>
</reference>
<dbReference type="OrthoDB" id="5152803at2759"/>
<accession>A0A9N9VHB1</accession>
<evidence type="ECO:0000313" key="3">
    <source>
        <dbReference type="Proteomes" id="UP000696573"/>
    </source>
</evidence>
<dbReference type="Proteomes" id="UP000696573">
    <property type="component" value="Unassembled WGS sequence"/>
</dbReference>
<organism evidence="2 3">
    <name type="scientific">Clonostachys rhizophaga</name>
    <dbReference type="NCBI Taxonomy" id="160324"/>
    <lineage>
        <taxon>Eukaryota</taxon>
        <taxon>Fungi</taxon>
        <taxon>Dikarya</taxon>
        <taxon>Ascomycota</taxon>
        <taxon>Pezizomycotina</taxon>
        <taxon>Sordariomycetes</taxon>
        <taxon>Hypocreomycetidae</taxon>
        <taxon>Hypocreales</taxon>
        <taxon>Bionectriaceae</taxon>
        <taxon>Clonostachys</taxon>
    </lineage>
</organism>
<sequence length="375" mass="42916">MEGFTRNNTGASHEAAVDCQPSAGPADCRNISKTVKPCNGEDCKWFAELYFSRVDAFIEDYKNGRKCSRHVKRVKFLAKEEKGKGMFAEMRALRMDLKEDASEEILAPETQEKIFLALCSVWNLISEWDLEKPLALTIEGRYFRPNDNCLTDFAHQKNIKRLACEDAIFADPLDVLKIAKRLPELKRLGVHVQHMDKQLRSEVANEMRTWKTALPKLKGLKLHGEKKRNSWSSRGDVAKLEDMREDGIDMLCRELRLLTQQDGFIDLELKFVPISAELFQDTQDPKAEMKWPTLQRMKIQLPEMSATGKWSFQASGTKNVPIQGEIKLLADLFERTWKGMPMLQPYLGKMSCEGVDAPITKFKKADAEKKTVLKL</sequence>
<keyword evidence="3" id="KW-1185">Reference proteome</keyword>
<dbReference type="EMBL" id="CABFNQ020000676">
    <property type="protein sequence ID" value="CAH0022454.1"/>
    <property type="molecule type" value="Genomic_DNA"/>
</dbReference>
<feature type="compositionally biased region" description="Polar residues" evidence="1">
    <location>
        <begin position="1"/>
        <end position="11"/>
    </location>
</feature>
<proteinExistence type="predicted"/>
<dbReference type="AlphaFoldDB" id="A0A9N9VHB1"/>
<gene>
    <name evidence="2" type="ORF">CRHIZ90672A_00004265</name>
</gene>
<name>A0A9N9VHB1_9HYPO</name>
<evidence type="ECO:0000313" key="2">
    <source>
        <dbReference type="EMBL" id="CAH0022454.1"/>
    </source>
</evidence>
<protein>
    <submittedName>
        <fullName evidence="2">Uncharacterized protein</fullName>
    </submittedName>
</protein>
<comment type="caution">
    <text evidence="2">The sequence shown here is derived from an EMBL/GenBank/DDBJ whole genome shotgun (WGS) entry which is preliminary data.</text>
</comment>
<feature type="region of interest" description="Disordered" evidence="1">
    <location>
        <begin position="1"/>
        <end position="22"/>
    </location>
</feature>
<evidence type="ECO:0000256" key="1">
    <source>
        <dbReference type="SAM" id="MobiDB-lite"/>
    </source>
</evidence>